<evidence type="ECO:0000256" key="10">
    <source>
        <dbReference type="ARBA" id="ARBA00047838"/>
    </source>
</evidence>
<name>A0A160SYQ0_BUCTT</name>
<reference evidence="13" key="1">
    <citation type="submission" date="2015-10" db="EMBL/GenBank/DDBJ databases">
        <authorList>
            <person name="Manzano-Marin A."/>
            <person name="Manzano-Marin A."/>
        </authorList>
    </citation>
    <scope>NUCLEOTIDE SEQUENCE [LARGE SCALE GENOMIC DNA]</scope>
    <source>
        <strain evidence="13">BTs</strain>
    </source>
</reference>
<dbReference type="InterPro" id="IPR013785">
    <property type="entry name" value="Aldolase_TIM"/>
</dbReference>
<evidence type="ECO:0000256" key="4">
    <source>
        <dbReference type="ARBA" id="ARBA00012809"/>
    </source>
</evidence>
<dbReference type="GO" id="GO:0016829">
    <property type="term" value="F:lyase activity"/>
    <property type="evidence" value="ECO:0007669"/>
    <property type="project" value="UniProtKB-KW"/>
</dbReference>
<proteinExistence type="inferred from homology"/>
<dbReference type="RefSeq" id="WP_075472361.1">
    <property type="nucleotide sequence ID" value="NZ_CP135003.1"/>
</dbReference>
<dbReference type="Proteomes" id="UP000243633">
    <property type="component" value="Chromosome 1"/>
</dbReference>
<dbReference type="PANTHER" id="PTHR21235:SF2">
    <property type="entry name" value="IMIDAZOLE GLYCEROL PHOSPHATE SYNTHASE HISHF"/>
    <property type="match status" value="1"/>
</dbReference>
<evidence type="ECO:0000313" key="12">
    <source>
        <dbReference type="EMBL" id="CUR53056.1"/>
    </source>
</evidence>
<comment type="catalytic activity">
    <reaction evidence="10">
        <text>5-[(5-phospho-1-deoxy-D-ribulos-1-ylimino)methylamino]-1-(5-phospho-beta-D-ribosyl)imidazole-4-carboxamide + L-glutamine = D-erythro-1-(imidazol-4-yl)glycerol 3-phosphate + 5-amino-1-(5-phospho-beta-D-ribosyl)imidazole-4-carboxamide + L-glutamate + H(+)</text>
        <dbReference type="Rhea" id="RHEA:24793"/>
        <dbReference type="ChEBI" id="CHEBI:15378"/>
        <dbReference type="ChEBI" id="CHEBI:29985"/>
        <dbReference type="ChEBI" id="CHEBI:58278"/>
        <dbReference type="ChEBI" id="CHEBI:58359"/>
        <dbReference type="ChEBI" id="CHEBI:58475"/>
        <dbReference type="ChEBI" id="CHEBI:58525"/>
        <dbReference type="EC" id="4.3.2.10"/>
    </reaction>
</comment>
<keyword evidence="6 11" id="KW-0368">Histidine biosynthesis</keyword>
<dbReference type="InterPro" id="IPR004651">
    <property type="entry name" value="HisF"/>
</dbReference>
<evidence type="ECO:0000256" key="2">
    <source>
        <dbReference type="ARBA" id="ARBA00009667"/>
    </source>
</evidence>
<organism evidence="12 13">
    <name type="scientific">Buchnera aphidicola subsp. Tuberolachnus salignus</name>
    <dbReference type="NCBI Taxonomy" id="98804"/>
    <lineage>
        <taxon>Bacteria</taxon>
        <taxon>Pseudomonadati</taxon>
        <taxon>Pseudomonadota</taxon>
        <taxon>Gammaproteobacteria</taxon>
        <taxon>Enterobacterales</taxon>
        <taxon>Erwiniaceae</taxon>
        <taxon>Buchnera</taxon>
    </lineage>
</organism>
<dbReference type="Pfam" id="PF00977">
    <property type="entry name" value="His_biosynth"/>
    <property type="match status" value="1"/>
</dbReference>
<dbReference type="STRING" id="98804.BTSPAZIEG_0074"/>
<dbReference type="Gene3D" id="3.20.20.70">
    <property type="entry name" value="Aldolase class I"/>
    <property type="match status" value="1"/>
</dbReference>
<gene>
    <name evidence="12" type="primary">hisF</name>
    <name evidence="12" type="ORF">BTSPAZIEG_0074</name>
</gene>
<dbReference type="UniPathway" id="UPA00031">
    <property type="reaction ID" value="UER00010"/>
</dbReference>
<dbReference type="SUPFAM" id="SSF51366">
    <property type="entry name" value="Ribulose-phoshate binding barrel"/>
    <property type="match status" value="1"/>
</dbReference>
<dbReference type="PATRIC" id="fig|98804.3.peg.65"/>
<dbReference type="EC" id="4.3.2.10" evidence="4"/>
<evidence type="ECO:0000256" key="8">
    <source>
        <dbReference type="ARBA" id="ARBA00025475"/>
    </source>
</evidence>
<dbReference type="CDD" id="cd04731">
    <property type="entry name" value="HisF"/>
    <property type="match status" value="1"/>
</dbReference>
<evidence type="ECO:0000256" key="6">
    <source>
        <dbReference type="ARBA" id="ARBA00023102"/>
    </source>
</evidence>
<evidence type="ECO:0000256" key="1">
    <source>
        <dbReference type="ARBA" id="ARBA00005091"/>
    </source>
</evidence>
<accession>A0A160SYQ0</accession>
<dbReference type="InterPro" id="IPR011060">
    <property type="entry name" value="RibuloseP-bd_barrel"/>
</dbReference>
<dbReference type="InterPro" id="IPR006062">
    <property type="entry name" value="His_biosynth"/>
</dbReference>
<comment type="pathway">
    <text evidence="1">Amino-acid biosynthesis; L-histidine biosynthesis; L-histidine from 5-phospho-alpha-D-ribose 1-diphosphate: step 5/9.</text>
</comment>
<dbReference type="OrthoDB" id="9781903at2"/>
<evidence type="ECO:0000256" key="3">
    <source>
        <dbReference type="ARBA" id="ARBA00011152"/>
    </source>
</evidence>
<evidence type="ECO:0000313" key="13">
    <source>
        <dbReference type="Proteomes" id="UP000243633"/>
    </source>
</evidence>
<sequence length="257" mass="28659">MLAKRIIPCLDVKNEKVVKGKKFEGHIVMGDIMSLAKFYSDEGADEIIFYDIIASTEKKLVDTEWISQISEIINIPFCVAGGIQSVHDAKKVLSFGADKISINTPALNDPYLISRLADCFGTQCVVVGIDSWYNKDLNEYEVFQNTGDIKKKKKTVWKTLDWIQYVQTLGAGEIVLNTMNHDGLENGFDLIQLKNIRSICKVPLIASGGAGTLQDFLDVFVQSQVDGALAASVFHKKKFSIYDVKKFLNNNGVQIRL</sequence>
<comment type="function">
    <text evidence="8">IGPS catalyzes the conversion of PRFAR and glutamine to IGP, AICAR and glutamate. The HisF subunit catalyzes the cyclization activity that produces IGP and AICAR from PRFAR using the ammonia provided by the HisH subunit.</text>
</comment>
<evidence type="ECO:0000256" key="9">
    <source>
        <dbReference type="ARBA" id="ARBA00030264"/>
    </source>
</evidence>
<evidence type="ECO:0000256" key="11">
    <source>
        <dbReference type="RuleBase" id="RU003657"/>
    </source>
</evidence>
<evidence type="ECO:0000256" key="5">
    <source>
        <dbReference type="ARBA" id="ARBA00022605"/>
    </source>
</evidence>
<dbReference type="GO" id="GO:0000107">
    <property type="term" value="F:imidazoleglycerol-phosphate synthase activity"/>
    <property type="evidence" value="ECO:0007669"/>
    <property type="project" value="InterPro"/>
</dbReference>
<dbReference type="PANTHER" id="PTHR21235">
    <property type="entry name" value="IMIDAZOLE GLYCEROL PHOSPHATE SYNTHASE SUBUNIT HISF/H IGP SYNTHASE SUBUNIT HISF/H"/>
    <property type="match status" value="1"/>
</dbReference>
<keyword evidence="5 11" id="KW-0028">Amino-acid biosynthesis</keyword>
<dbReference type="InterPro" id="IPR050064">
    <property type="entry name" value="IGPS_HisA/HisF"/>
</dbReference>
<keyword evidence="13" id="KW-1185">Reference proteome</keyword>
<protein>
    <recommendedName>
        <fullName evidence="4">imidazole glycerol-phosphate synthase</fullName>
        <ecNumber evidence="4">4.3.2.10</ecNumber>
    </recommendedName>
    <alternativeName>
        <fullName evidence="9">IGP synthase cyclase subunit</fullName>
    </alternativeName>
</protein>
<dbReference type="NCBIfam" id="TIGR00735">
    <property type="entry name" value="hisF"/>
    <property type="match status" value="1"/>
</dbReference>
<dbReference type="AlphaFoldDB" id="A0A160SYQ0"/>
<evidence type="ECO:0000256" key="7">
    <source>
        <dbReference type="ARBA" id="ARBA00023239"/>
    </source>
</evidence>
<keyword evidence="7 12" id="KW-0456">Lyase</keyword>
<dbReference type="EMBL" id="LN890285">
    <property type="protein sequence ID" value="CUR53056.1"/>
    <property type="molecule type" value="Genomic_DNA"/>
</dbReference>
<dbReference type="GO" id="GO:0000105">
    <property type="term" value="P:L-histidine biosynthetic process"/>
    <property type="evidence" value="ECO:0007669"/>
    <property type="project" value="UniProtKB-UniPathway"/>
</dbReference>
<comment type="subunit">
    <text evidence="3">Heterodimer of HisH and HisF.</text>
</comment>
<comment type="similarity">
    <text evidence="2 11">Belongs to the HisA/HisF family.</text>
</comment>